<proteinExistence type="predicted"/>
<protein>
    <submittedName>
        <fullName evidence="1">Uncharacterized protein</fullName>
    </submittedName>
</protein>
<evidence type="ECO:0000313" key="1">
    <source>
        <dbReference type="EMBL" id="TEY37128.1"/>
    </source>
</evidence>
<name>A0A4Y8CKK6_9HELO</name>
<dbReference type="Proteomes" id="UP000297299">
    <property type="component" value="Unassembled WGS sequence"/>
</dbReference>
<accession>A0A4Y8CKK6</accession>
<dbReference type="AlphaFoldDB" id="A0A4Y8CKK6"/>
<comment type="caution">
    <text evidence="1">The sequence shown here is derived from an EMBL/GenBank/DDBJ whole genome shotgun (WGS) entry which is preliminary data.</text>
</comment>
<evidence type="ECO:0000313" key="2">
    <source>
        <dbReference type="Proteomes" id="UP000297299"/>
    </source>
</evidence>
<keyword evidence="2" id="KW-1185">Reference proteome</keyword>
<organism evidence="1 2">
    <name type="scientific">Botryotinia calthae</name>
    <dbReference type="NCBI Taxonomy" id="38488"/>
    <lineage>
        <taxon>Eukaryota</taxon>
        <taxon>Fungi</taxon>
        <taxon>Dikarya</taxon>
        <taxon>Ascomycota</taxon>
        <taxon>Pezizomycotina</taxon>
        <taxon>Leotiomycetes</taxon>
        <taxon>Helotiales</taxon>
        <taxon>Sclerotiniaceae</taxon>
        <taxon>Botryotinia</taxon>
    </lineage>
</organism>
<reference evidence="1 2" key="1">
    <citation type="submission" date="2017-11" db="EMBL/GenBank/DDBJ databases">
        <title>Comparative genomics of Botrytis spp.</title>
        <authorList>
            <person name="Valero-Jimenez C.A."/>
            <person name="Tapia P."/>
            <person name="Veloso J."/>
            <person name="Silva-Moreno E."/>
            <person name="Staats M."/>
            <person name="Valdes J.H."/>
            <person name="Van Kan J.A.L."/>
        </authorList>
    </citation>
    <scope>NUCLEOTIDE SEQUENCE [LARGE SCALE GENOMIC DNA]</scope>
    <source>
        <strain evidence="1 2">MUCL2830</strain>
    </source>
</reference>
<sequence length="63" mass="6684">MSPLFAWMLKIPVTMLRLAGNKMRTHHQHSELTAGTSILIAAAGGGFTLSWNVDCGPCAAVDS</sequence>
<gene>
    <name evidence="1" type="ORF">BOTCAL_0532g00020</name>
</gene>
<dbReference type="EMBL" id="PHWZ01000530">
    <property type="protein sequence ID" value="TEY37128.1"/>
    <property type="molecule type" value="Genomic_DNA"/>
</dbReference>